<organism evidence="1 2">
    <name type="scientific">Desulfosalsimonas propionicica</name>
    <dbReference type="NCBI Taxonomy" id="332175"/>
    <lineage>
        <taxon>Bacteria</taxon>
        <taxon>Pseudomonadati</taxon>
        <taxon>Thermodesulfobacteriota</taxon>
        <taxon>Desulfobacteria</taxon>
        <taxon>Desulfobacterales</taxon>
        <taxon>Desulfosalsimonadaceae</taxon>
        <taxon>Desulfosalsimonas</taxon>
    </lineage>
</organism>
<gene>
    <name evidence="1" type="ORF">HNR65_001436</name>
</gene>
<comment type="caution">
    <text evidence="1">The sequence shown here is derived from an EMBL/GenBank/DDBJ whole genome shotgun (WGS) entry which is preliminary data.</text>
</comment>
<name>A0A7W0C8M0_9BACT</name>
<accession>A0A7W0C8M0</accession>
<sequence length="38" mass="4238">MKNTCFIIWKRFSGPHPGREAFHTAGHDAGRGVVCESH</sequence>
<dbReference type="AlphaFoldDB" id="A0A7W0C8M0"/>
<reference evidence="1 2" key="1">
    <citation type="submission" date="2020-07" db="EMBL/GenBank/DDBJ databases">
        <title>Genomic Encyclopedia of Type Strains, Phase IV (KMG-IV): sequencing the most valuable type-strain genomes for metagenomic binning, comparative biology and taxonomic classification.</title>
        <authorList>
            <person name="Goeker M."/>
        </authorList>
    </citation>
    <scope>NUCLEOTIDE SEQUENCE [LARGE SCALE GENOMIC DNA]</scope>
    <source>
        <strain evidence="1 2">DSM 17721</strain>
    </source>
</reference>
<keyword evidence="2" id="KW-1185">Reference proteome</keyword>
<protein>
    <submittedName>
        <fullName evidence="1">Uncharacterized protein</fullName>
    </submittedName>
</protein>
<dbReference type="Proteomes" id="UP000525298">
    <property type="component" value="Unassembled WGS sequence"/>
</dbReference>
<evidence type="ECO:0000313" key="2">
    <source>
        <dbReference type="Proteomes" id="UP000525298"/>
    </source>
</evidence>
<evidence type="ECO:0000313" key="1">
    <source>
        <dbReference type="EMBL" id="MBA2881110.1"/>
    </source>
</evidence>
<dbReference type="EMBL" id="JACDUS010000003">
    <property type="protein sequence ID" value="MBA2881110.1"/>
    <property type="molecule type" value="Genomic_DNA"/>
</dbReference>
<proteinExistence type="predicted"/>